<evidence type="ECO:0000313" key="6">
    <source>
        <dbReference type="Proteomes" id="UP000572051"/>
    </source>
</evidence>
<feature type="domain" description="Type I restriction modification DNA specificity" evidence="4">
    <location>
        <begin position="17"/>
        <end position="186"/>
    </location>
</feature>
<evidence type="ECO:0000256" key="1">
    <source>
        <dbReference type="ARBA" id="ARBA00010923"/>
    </source>
</evidence>
<keyword evidence="2" id="KW-0680">Restriction system</keyword>
<dbReference type="Gene3D" id="3.90.220.20">
    <property type="entry name" value="DNA methylase specificity domains"/>
    <property type="match status" value="1"/>
</dbReference>
<comment type="caution">
    <text evidence="5">The sequence shown here is derived from an EMBL/GenBank/DDBJ whole genome shotgun (WGS) entry which is preliminary data.</text>
</comment>
<dbReference type="RefSeq" id="WP_179822229.1">
    <property type="nucleotide sequence ID" value="NZ_JACCFS010000001.1"/>
</dbReference>
<dbReference type="Proteomes" id="UP000572051">
    <property type="component" value="Unassembled WGS sequence"/>
</dbReference>
<protein>
    <recommendedName>
        <fullName evidence="4">Type I restriction modification DNA specificity domain-containing protein</fullName>
    </recommendedName>
</protein>
<dbReference type="GO" id="GO:0003677">
    <property type="term" value="F:DNA binding"/>
    <property type="evidence" value="ECO:0007669"/>
    <property type="project" value="UniProtKB-KW"/>
</dbReference>
<dbReference type="SUPFAM" id="SSF116734">
    <property type="entry name" value="DNA methylase specificity domain"/>
    <property type="match status" value="1"/>
</dbReference>
<dbReference type="InterPro" id="IPR044946">
    <property type="entry name" value="Restrct_endonuc_typeI_TRD_sf"/>
</dbReference>
<evidence type="ECO:0000256" key="2">
    <source>
        <dbReference type="ARBA" id="ARBA00022747"/>
    </source>
</evidence>
<dbReference type="InterPro" id="IPR052021">
    <property type="entry name" value="Type-I_RS_S_subunit"/>
</dbReference>
<dbReference type="Pfam" id="PF01420">
    <property type="entry name" value="Methylase_S"/>
    <property type="match status" value="1"/>
</dbReference>
<dbReference type="CDD" id="cd16961">
    <property type="entry name" value="RMtype1_S_TRD-CR_like"/>
    <property type="match status" value="1"/>
</dbReference>
<accession>A0A7Z0EKN5</accession>
<dbReference type="PANTHER" id="PTHR30408:SF12">
    <property type="entry name" value="TYPE I RESTRICTION ENZYME MJAVIII SPECIFICITY SUBUNIT"/>
    <property type="match status" value="1"/>
</dbReference>
<dbReference type="PANTHER" id="PTHR30408">
    <property type="entry name" value="TYPE-1 RESTRICTION ENZYME ECOKI SPECIFICITY PROTEIN"/>
    <property type="match status" value="1"/>
</dbReference>
<name>A0A7Z0EKN5_9ACTN</name>
<dbReference type="GO" id="GO:0009307">
    <property type="term" value="P:DNA restriction-modification system"/>
    <property type="evidence" value="ECO:0007669"/>
    <property type="project" value="UniProtKB-KW"/>
</dbReference>
<keyword evidence="3" id="KW-0238">DNA-binding</keyword>
<dbReference type="InterPro" id="IPR000055">
    <property type="entry name" value="Restrct_endonuc_typeI_TRD"/>
</dbReference>
<comment type="similarity">
    <text evidence="1">Belongs to the type-I restriction system S methylase family.</text>
</comment>
<sequence length="216" mass="24021">MEAPLTDAGTGDRVEQPLGEVCEVQAGASGRGTSSQDLTDRGTPLVRPLNIIELRVSEHDLVHVPKENAEHLGDRYRLQANDIVTARTGTLGRFALVEQKQQGWLMSGQLLRLRPSAEVHPWYLLHYLNLLRTRSWIDAHASGSTIPSITRKTMESLPVLLPPMDVQRSIGQKLRLLDARVRLQSEVLETTRELRASLAELLFAERALPPNDSTGI</sequence>
<proteinExistence type="inferred from homology"/>
<dbReference type="EMBL" id="JACCFS010000001">
    <property type="protein sequence ID" value="NYJ33848.1"/>
    <property type="molecule type" value="Genomic_DNA"/>
</dbReference>
<organism evidence="5 6">
    <name type="scientific">Nocardiopsis aegyptia</name>
    <dbReference type="NCBI Taxonomy" id="220378"/>
    <lineage>
        <taxon>Bacteria</taxon>
        <taxon>Bacillati</taxon>
        <taxon>Actinomycetota</taxon>
        <taxon>Actinomycetes</taxon>
        <taxon>Streptosporangiales</taxon>
        <taxon>Nocardiopsidaceae</taxon>
        <taxon>Nocardiopsis</taxon>
    </lineage>
</organism>
<evidence type="ECO:0000313" key="5">
    <source>
        <dbReference type="EMBL" id="NYJ33848.1"/>
    </source>
</evidence>
<keyword evidence="6" id="KW-1185">Reference proteome</keyword>
<gene>
    <name evidence="5" type="ORF">HNR10_001729</name>
</gene>
<dbReference type="AlphaFoldDB" id="A0A7Z0EKN5"/>
<evidence type="ECO:0000259" key="4">
    <source>
        <dbReference type="Pfam" id="PF01420"/>
    </source>
</evidence>
<evidence type="ECO:0000256" key="3">
    <source>
        <dbReference type="ARBA" id="ARBA00023125"/>
    </source>
</evidence>
<reference evidence="5 6" key="1">
    <citation type="submission" date="2020-07" db="EMBL/GenBank/DDBJ databases">
        <title>Sequencing the genomes of 1000 actinobacteria strains.</title>
        <authorList>
            <person name="Klenk H.-P."/>
        </authorList>
    </citation>
    <scope>NUCLEOTIDE SEQUENCE [LARGE SCALE GENOMIC DNA]</scope>
    <source>
        <strain evidence="5 6">DSM 44442</strain>
    </source>
</reference>